<dbReference type="SUPFAM" id="SSF109604">
    <property type="entry name" value="HD-domain/PDEase-like"/>
    <property type="match status" value="1"/>
</dbReference>
<dbReference type="NCBIfam" id="TIGR02621">
    <property type="entry name" value="cas3_GSU0051"/>
    <property type="match status" value="1"/>
</dbReference>
<dbReference type="InterPro" id="IPR006483">
    <property type="entry name" value="CRISPR-assoc_Cas3_HD"/>
</dbReference>
<dbReference type="Gene3D" id="3.40.50.300">
    <property type="entry name" value="P-loop containing nucleotide triphosphate hydrolases"/>
    <property type="match status" value="2"/>
</dbReference>
<evidence type="ECO:0000256" key="4">
    <source>
        <dbReference type="ARBA" id="ARBA00022840"/>
    </source>
</evidence>
<dbReference type="Pfam" id="PF04851">
    <property type="entry name" value="ResIII"/>
    <property type="match status" value="1"/>
</dbReference>
<evidence type="ECO:0000259" key="6">
    <source>
        <dbReference type="PROSITE" id="PS51643"/>
    </source>
</evidence>
<dbReference type="InterPro" id="IPR006935">
    <property type="entry name" value="Helicase/UvrB_N"/>
</dbReference>
<dbReference type="Proteomes" id="UP000631535">
    <property type="component" value="Unassembled WGS sequence"/>
</dbReference>
<dbReference type="Pfam" id="PF22590">
    <property type="entry name" value="Cas3-like_C_2"/>
    <property type="match status" value="1"/>
</dbReference>
<evidence type="ECO:0000256" key="1">
    <source>
        <dbReference type="ARBA" id="ARBA00022741"/>
    </source>
</evidence>
<protein>
    <submittedName>
        <fullName evidence="7">Type I-U CRISPR-associated helicase/endonuclease Cas3</fullName>
    </submittedName>
</protein>
<gene>
    <name evidence="7" type="primary">cas3-1</name>
    <name evidence="7" type="ORF">GCM10012287_56420</name>
</gene>
<dbReference type="InterPro" id="IPR054712">
    <property type="entry name" value="Cas3-like_dom"/>
</dbReference>
<dbReference type="InterPro" id="IPR027417">
    <property type="entry name" value="P-loop_NTPase"/>
</dbReference>
<name>A0ABQ2MVH2_9ACTN</name>
<reference evidence="8" key="1">
    <citation type="journal article" date="2019" name="Int. J. Syst. Evol. Microbiol.">
        <title>The Global Catalogue of Microorganisms (GCM) 10K type strain sequencing project: providing services to taxonomists for standard genome sequencing and annotation.</title>
        <authorList>
            <consortium name="The Broad Institute Genomics Platform"/>
            <consortium name="The Broad Institute Genome Sequencing Center for Infectious Disease"/>
            <person name="Wu L."/>
            <person name="Ma J."/>
        </authorList>
    </citation>
    <scope>NUCLEOTIDE SEQUENCE [LARGE SCALE GENOMIC DNA]</scope>
    <source>
        <strain evidence="8">CGMCC 4.7178</strain>
    </source>
</reference>
<dbReference type="RefSeq" id="WP_189040043.1">
    <property type="nucleotide sequence ID" value="NZ_BMMP01000030.1"/>
</dbReference>
<keyword evidence="4" id="KW-0067">ATP-binding</keyword>
<evidence type="ECO:0000256" key="3">
    <source>
        <dbReference type="ARBA" id="ARBA00022806"/>
    </source>
</evidence>
<keyword evidence="2" id="KW-0378">Hydrolase</keyword>
<proteinExistence type="predicted"/>
<accession>A0ABQ2MVH2</accession>
<keyword evidence="8" id="KW-1185">Reference proteome</keyword>
<comment type="caution">
    <text evidence="7">The sequence shown here is derived from an EMBL/GenBank/DDBJ whole genome shotgun (WGS) entry which is preliminary data.</text>
</comment>
<dbReference type="InterPro" id="IPR013444">
    <property type="entry name" value="Helicase_Cas3_CRISPR-ass_Anaes"/>
</dbReference>
<keyword evidence="3" id="KW-0347">Helicase</keyword>
<evidence type="ECO:0000313" key="7">
    <source>
        <dbReference type="EMBL" id="GGO58383.1"/>
    </source>
</evidence>
<sequence length="982" mass="107406">MDELAVADFDAFCREVHGHTPFPWQQRLLERVVDRGWPELIDVPTGLGKTAVIDVAVFASALGAEQARRRIFFVVDRRLVVDEAFEHANRLRRSFEETPARGPVTQQVAEQLRADGDDDKVVLETTRMRGGVDWSWNWLERPDRHAVVVGTVDQVGSRLFFRGYGVGQQIRPIDAALVGTDSLIVVDEAHLSGPFLTSVRDALAHDAPEHGPTGQPLLVAMTASPRGADARVHRLDEDDLAHPEAARRLGSHKELHALSVKTTKKNVHQVVPAALARSARHLGEAGKVVLVVCNSIARARAVHDDLSAERSNLEKDSSTAVLLIGRNRPLARDYLLHDWYEQIRAGRETAPNGVLYVVATQTVEVGANIDADALVTEAASLPALLQRLGRLNRLGRRSPARALVVAGTTDTSGVYGEARDATWEWLTRHTPARTLTARSFPDLDGAGLDVSPQALRDLTNSVPEQERSQLTGDEPYVPTLNYEVLEAWTATDPAPSSDPALAPFLHGIDHGEPQVTLVWRSDVDVQHVEASAAVLAAIPPAAEEGIELPLPTVRQWLRTGPAPDIVASDIEGAPHEALPTAAGNGESRRALRYAPDGTIEPVAAGELVPGDLLVVPTDYGGCDIYGWAPNSRTPVLDLGDLVGGHRHRRAACRLIPTLDRVLDQWDPELAPAWTDARTELAKQLAEEDGPCDPSRLAELLKRLREDFERIEKDRGRWSGALPHMHILRTLVDRPAAMSYTTTTDQGTERVHHLIVSARKGISVSGDATTAGSAATGRPMGLRSHQLAVRKRAEEFGRNLALPAEVVNSVALAAEWHDEGKRDDRCQCMLHGGNAWLAAAAPEPLAKSGLDPTDRQAFVRAWRRSNYPAGMRHEALSARIASGRLDSRTANGDSAIDTDLVLHLIAAHHGHNRPLLPPVNDAQPITVTDDNGRAYSSDHTVDHDAPERFTRLNQRYGRWNLARLEAVVRLADIWCSARQEEKK</sequence>
<organism evidence="7 8">
    <name type="scientific">Streptomyces daqingensis</name>
    <dbReference type="NCBI Taxonomy" id="1472640"/>
    <lineage>
        <taxon>Bacteria</taxon>
        <taxon>Bacillati</taxon>
        <taxon>Actinomycetota</taxon>
        <taxon>Actinomycetes</taxon>
        <taxon>Kitasatosporales</taxon>
        <taxon>Streptomycetaceae</taxon>
        <taxon>Streptomyces</taxon>
    </lineage>
</organism>
<evidence type="ECO:0000256" key="5">
    <source>
        <dbReference type="ARBA" id="ARBA00023118"/>
    </source>
</evidence>
<dbReference type="PROSITE" id="PS51643">
    <property type="entry name" value="HD_CAS3"/>
    <property type="match status" value="1"/>
</dbReference>
<evidence type="ECO:0000313" key="8">
    <source>
        <dbReference type="Proteomes" id="UP000631535"/>
    </source>
</evidence>
<dbReference type="EMBL" id="BMMP01000030">
    <property type="protein sequence ID" value="GGO58383.1"/>
    <property type="molecule type" value="Genomic_DNA"/>
</dbReference>
<keyword evidence="1" id="KW-0547">Nucleotide-binding</keyword>
<evidence type="ECO:0000256" key="2">
    <source>
        <dbReference type="ARBA" id="ARBA00022801"/>
    </source>
</evidence>
<keyword evidence="5" id="KW-0051">Antiviral defense</keyword>
<dbReference type="SUPFAM" id="SSF52540">
    <property type="entry name" value="P-loop containing nucleoside triphosphate hydrolases"/>
    <property type="match status" value="1"/>
</dbReference>
<feature type="domain" description="HD Cas3-type" evidence="6">
    <location>
        <begin position="774"/>
        <end position="974"/>
    </location>
</feature>